<protein>
    <submittedName>
        <fullName evidence="4">Hydrolase</fullName>
    </submittedName>
</protein>
<dbReference type="EMBL" id="LXJZ01000051">
    <property type="protein sequence ID" value="OAJ62511.1"/>
    <property type="molecule type" value="Genomic_DNA"/>
</dbReference>
<name>A0A1A9NBC0_9BURK</name>
<dbReference type="Gene3D" id="3.40.50.850">
    <property type="entry name" value="Isochorismatase-like"/>
    <property type="match status" value="1"/>
</dbReference>
<evidence type="ECO:0000259" key="2">
    <source>
        <dbReference type="Pfam" id="PF00857"/>
    </source>
</evidence>
<dbReference type="Proteomes" id="UP000077961">
    <property type="component" value="Unassembled WGS sequence"/>
</dbReference>
<proteinExistence type="predicted"/>
<evidence type="ECO:0000313" key="6">
    <source>
        <dbReference type="Proteomes" id="UP000078116"/>
    </source>
</evidence>
<dbReference type="STRING" id="1462993.A6V36_21425"/>
<organism evidence="4 6">
    <name type="scientific">Paraburkholderia ginsengiterrae</name>
    <dbReference type="NCBI Taxonomy" id="1462993"/>
    <lineage>
        <taxon>Bacteria</taxon>
        <taxon>Pseudomonadati</taxon>
        <taxon>Pseudomonadota</taxon>
        <taxon>Betaproteobacteria</taxon>
        <taxon>Burkholderiales</taxon>
        <taxon>Burkholderiaceae</taxon>
        <taxon>Paraburkholderia</taxon>
    </lineage>
</organism>
<dbReference type="GO" id="GO:0016787">
    <property type="term" value="F:hydrolase activity"/>
    <property type="evidence" value="ECO:0007669"/>
    <property type="project" value="UniProtKB-KW"/>
</dbReference>
<dbReference type="SUPFAM" id="SSF52499">
    <property type="entry name" value="Isochorismatase-like hydrolases"/>
    <property type="match status" value="1"/>
</dbReference>
<dbReference type="InterPro" id="IPR050272">
    <property type="entry name" value="Isochorismatase-like_hydrls"/>
</dbReference>
<reference evidence="5 6" key="1">
    <citation type="submission" date="2016-04" db="EMBL/GenBank/DDBJ databases">
        <title>Reclassification of Paraburkholderia panaciterrae (Farh et al. 2015) Dobritsa &amp; Samadpour 2016 as a later homotypic synonym of Paraburkholderia ginsengiterrae (Farh et al. 2015) Dobritsa &amp; Samadpour 2016.</title>
        <authorList>
            <person name="Dobritsa A.P."/>
            <person name="Kutumbaka K."/>
            <person name="Samadpour M."/>
        </authorList>
    </citation>
    <scope>NUCLEOTIDE SEQUENCE [LARGE SCALE GENOMIC DNA]</scope>
    <source>
        <strain evidence="4 6">DCY85</strain>
        <strain evidence="3 5">DCY85-1</strain>
    </source>
</reference>
<accession>A0A1A9NBC0</accession>
<gene>
    <name evidence="3" type="ORF">A6V36_21425</name>
    <name evidence="4" type="ORF">A6V37_22715</name>
</gene>
<dbReference type="Proteomes" id="UP000078116">
    <property type="component" value="Unassembled WGS sequence"/>
</dbReference>
<dbReference type="AlphaFoldDB" id="A0A1A9NBC0"/>
<dbReference type="OrthoDB" id="9781985at2"/>
<keyword evidence="1 4" id="KW-0378">Hydrolase</keyword>
<dbReference type="Pfam" id="PF00857">
    <property type="entry name" value="Isochorismatase"/>
    <property type="match status" value="1"/>
</dbReference>
<dbReference type="EMBL" id="LXKA01000165">
    <property type="protein sequence ID" value="OAJ62637.1"/>
    <property type="molecule type" value="Genomic_DNA"/>
</dbReference>
<dbReference type="RefSeq" id="WP_064265777.1">
    <property type="nucleotide sequence ID" value="NZ_LXJZ01000051.1"/>
</dbReference>
<comment type="caution">
    <text evidence="4">The sequence shown here is derived from an EMBL/GenBank/DDBJ whole genome shotgun (WGS) entry which is preliminary data.</text>
</comment>
<dbReference type="InterPro" id="IPR036380">
    <property type="entry name" value="Isochorismatase-like_sf"/>
</dbReference>
<evidence type="ECO:0000313" key="5">
    <source>
        <dbReference type="Proteomes" id="UP000077961"/>
    </source>
</evidence>
<dbReference type="PANTHER" id="PTHR43540">
    <property type="entry name" value="PEROXYUREIDOACRYLATE/UREIDOACRYLATE AMIDOHYDROLASE-RELATED"/>
    <property type="match status" value="1"/>
</dbReference>
<evidence type="ECO:0000256" key="1">
    <source>
        <dbReference type="ARBA" id="ARBA00022801"/>
    </source>
</evidence>
<dbReference type="PANTHER" id="PTHR43540:SF7">
    <property type="entry name" value="ISOCHORISMATASE FAMILY PROTEIN YECD"/>
    <property type="match status" value="1"/>
</dbReference>
<dbReference type="InterPro" id="IPR000868">
    <property type="entry name" value="Isochorismatase-like_dom"/>
</dbReference>
<sequence length="187" mass="19888">MALTTLDAKTALVVIDLQQGIVALPTAHPTGEVVKRAAVLAQAFRRHGLPVVLVNVAGGAPGRADQARHTGDFPADFADLVPELNAQPSDHRVTKRTWGAFTNTDLEAYLRGQGVTQVVIVGVATSIGVESTARYAHELGLHVTLAVDAMTDLNADAHVNSITRIFPRLAETGTTQEVLDLLERSRA</sequence>
<keyword evidence="5" id="KW-1185">Reference proteome</keyword>
<evidence type="ECO:0000313" key="4">
    <source>
        <dbReference type="EMBL" id="OAJ62637.1"/>
    </source>
</evidence>
<dbReference type="CDD" id="cd00431">
    <property type="entry name" value="cysteine_hydrolases"/>
    <property type="match status" value="1"/>
</dbReference>
<feature type="domain" description="Isochorismatase-like" evidence="2">
    <location>
        <begin position="10"/>
        <end position="177"/>
    </location>
</feature>
<evidence type="ECO:0000313" key="3">
    <source>
        <dbReference type="EMBL" id="OAJ62511.1"/>
    </source>
</evidence>